<comment type="caution">
    <text evidence="1">The sequence shown here is derived from an EMBL/GenBank/DDBJ whole genome shotgun (WGS) entry which is preliminary data.</text>
</comment>
<evidence type="ECO:0008006" key="3">
    <source>
        <dbReference type="Google" id="ProtNLM"/>
    </source>
</evidence>
<sequence length="121" mass="14275">MNKLLNPEDALQILRFQFNKITLLDVELFLEVYHSEGICFTELCNRLRLRRCVTSEQLSSSLNKLLGNSHAANWLRFSLIKRKSYCQKTYMLSEQGKDWIKILSKPCVVRKYESTSSQRIR</sequence>
<keyword evidence="2" id="KW-1185">Reference proteome</keyword>
<gene>
    <name evidence="1" type="ORF">M3P05_12635</name>
</gene>
<accession>A0ABT0PHP1</accession>
<dbReference type="RefSeq" id="WP_249700057.1">
    <property type="nucleotide sequence ID" value="NZ_JAMFLX010000016.1"/>
</dbReference>
<organism evidence="1 2">
    <name type="scientific">Parendozoicomonas callyspongiae</name>
    <dbReference type="NCBI Taxonomy" id="2942213"/>
    <lineage>
        <taxon>Bacteria</taxon>
        <taxon>Pseudomonadati</taxon>
        <taxon>Pseudomonadota</taxon>
        <taxon>Gammaproteobacteria</taxon>
        <taxon>Oceanospirillales</taxon>
        <taxon>Endozoicomonadaceae</taxon>
        <taxon>Parendozoicomonas</taxon>
    </lineage>
</organism>
<reference evidence="1 2" key="1">
    <citation type="submission" date="2022-05" db="EMBL/GenBank/DDBJ databases">
        <authorList>
            <person name="Park J.-S."/>
        </authorList>
    </citation>
    <scope>NUCLEOTIDE SEQUENCE [LARGE SCALE GENOMIC DNA]</scope>
    <source>
        <strain evidence="1 2">2012CJ34-2</strain>
    </source>
</reference>
<dbReference type="EMBL" id="JAMFLX010000016">
    <property type="protein sequence ID" value="MCL6270771.1"/>
    <property type="molecule type" value="Genomic_DNA"/>
</dbReference>
<evidence type="ECO:0000313" key="2">
    <source>
        <dbReference type="Proteomes" id="UP001203338"/>
    </source>
</evidence>
<name>A0ABT0PHP1_9GAMM</name>
<proteinExistence type="predicted"/>
<evidence type="ECO:0000313" key="1">
    <source>
        <dbReference type="EMBL" id="MCL6270771.1"/>
    </source>
</evidence>
<dbReference type="Proteomes" id="UP001203338">
    <property type="component" value="Unassembled WGS sequence"/>
</dbReference>
<protein>
    <recommendedName>
        <fullName evidence="3">MarR family transcriptional regulator</fullName>
    </recommendedName>
</protein>